<keyword evidence="1" id="KW-0732">Signal</keyword>
<name>A0A915NAK0_9BILA</name>
<accession>A0A915NAK0</accession>
<protein>
    <submittedName>
        <fullName evidence="3">Uncharacterized protein</fullName>
    </submittedName>
</protein>
<evidence type="ECO:0000313" key="2">
    <source>
        <dbReference type="Proteomes" id="UP000887560"/>
    </source>
</evidence>
<proteinExistence type="predicted"/>
<feature type="chain" id="PRO_5038077018" evidence="1">
    <location>
        <begin position="26"/>
        <end position="116"/>
    </location>
</feature>
<organism evidence="2 3">
    <name type="scientific">Meloidogyne floridensis</name>
    <dbReference type="NCBI Taxonomy" id="298350"/>
    <lineage>
        <taxon>Eukaryota</taxon>
        <taxon>Metazoa</taxon>
        <taxon>Ecdysozoa</taxon>
        <taxon>Nematoda</taxon>
        <taxon>Chromadorea</taxon>
        <taxon>Rhabditida</taxon>
        <taxon>Tylenchina</taxon>
        <taxon>Tylenchomorpha</taxon>
        <taxon>Tylenchoidea</taxon>
        <taxon>Meloidogynidae</taxon>
        <taxon>Meloidogyninae</taxon>
        <taxon>Meloidogyne</taxon>
    </lineage>
</organism>
<sequence>MISIRNYFLMVLLVATIICQFGVKAPRPPRNRNRGGQNAVLQLTAQERNNIRRAYAQLPLAHQLDVQSPTLDQQLDAINSYIIYLQDQVNTLSHQLGNADPTLVNVIAQGIFNYSY</sequence>
<keyword evidence="2" id="KW-1185">Reference proteome</keyword>
<evidence type="ECO:0000256" key="1">
    <source>
        <dbReference type="SAM" id="SignalP"/>
    </source>
</evidence>
<dbReference type="WBParaSite" id="scf7180000416154.g100">
    <property type="protein sequence ID" value="scf7180000416154.g100"/>
    <property type="gene ID" value="scf7180000416154.g100"/>
</dbReference>
<feature type="signal peptide" evidence="1">
    <location>
        <begin position="1"/>
        <end position="25"/>
    </location>
</feature>
<reference evidence="3" key="1">
    <citation type="submission" date="2022-11" db="UniProtKB">
        <authorList>
            <consortium name="WormBaseParasite"/>
        </authorList>
    </citation>
    <scope>IDENTIFICATION</scope>
</reference>
<dbReference type="AlphaFoldDB" id="A0A915NAK0"/>
<evidence type="ECO:0000313" key="3">
    <source>
        <dbReference type="WBParaSite" id="scf7180000416154.g100"/>
    </source>
</evidence>
<dbReference type="Proteomes" id="UP000887560">
    <property type="component" value="Unplaced"/>
</dbReference>